<accession>A0A151IPY5</accession>
<dbReference type="SUPFAM" id="SSF88723">
    <property type="entry name" value="PIN domain-like"/>
    <property type="match status" value="1"/>
</dbReference>
<protein>
    <submittedName>
        <fullName evidence="1">Uncharacterized protein</fullName>
    </submittedName>
</protein>
<evidence type="ECO:0000313" key="1">
    <source>
        <dbReference type="EMBL" id="KYN08218.1"/>
    </source>
</evidence>
<organism evidence="1 2">
    <name type="scientific">Cyphomyrmex costatus</name>
    <dbReference type="NCBI Taxonomy" id="456900"/>
    <lineage>
        <taxon>Eukaryota</taxon>
        <taxon>Metazoa</taxon>
        <taxon>Ecdysozoa</taxon>
        <taxon>Arthropoda</taxon>
        <taxon>Hexapoda</taxon>
        <taxon>Insecta</taxon>
        <taxon>Pterygota</taxon>
        <taxon>Neoptera</taxon>
        <taxon>Endopterygota</taxon>
        <taxon>Hymenoptera</taxon>
        <taxon>Apocrita</taxon>
        <taxon>Aculeata</taxon>
        <taxon>Formicoidea</taxon>
        <taxon>Formicidae</taxon>
        <taxon>Myrmicinae</taxon>
        <taxon>Cyphomyrmex</taxon>
    </lineage>
</organism>
<sequence length="884" mass="100376">MPTNVDVLWMIGKFFNVPNIPGWRGFNEKITQYKSVVKTKVLFLPFTKAPPSDYDTVYTSLHMAAEKSADVQLQTTFVTFDQPLYVKARDIVACCGGECELKNIIVRLGGFHTLMSFLGCIRFIMAGSGIREVLSVIYAPNSVDKLLAGHAYARAVRAHLLLQLALSKIILKTLLIEFEERETVFSMLQNFSEDTPTDEEISEHPIVARLAEKLEDRLLDLTNNGPTAKLWLQYFHMITILKLFIQSEREGNWRNHLLAVRHMLPYFHSTGHFSYAKCCHVYLQDMANLKNVMNAQEFQEFTENGRFTFKRTDKHWSGTWSDQIIEQTLNREFKVKGGAIGRGAFTDSSLTSFTTTMPILHNICEGLENFSEKFFATSETHIEARESRMKRDNDDVTKLVQWFEIHNPFPMSESITSLSTGVCGETSSINCFRARETGEQLVKEMYDKRIKDIHMKRSNLVSSLASKSCAVKIREKQVTVDPLILFQRMTIAKQSETDLKDFLKFELAPYPLSLFCETGMRKNKKSAIMNMFITFGNDLPDDEKMFIIDGGFLLHRVVWSTNTSYKNICATYLNYVKSHYGTNCIVVFDGYNNASSSTKVAEQQRRSYAKYCPDIAVEEHMVATISQESFLRNNNNKTKLISLLKQLFETNGLKVEQSNCDADTLIVEKALSLSPSITRVVVGEDTDLLVLLVARTPTTENIYFLKPGRGKIQKQIFSSQQIQETNNMNKSILLAHALGGCDTTSAIFQKGKIKVVNLLRSAKMQSVIDTFMSPTSLPADVQQAGEVLFLHLYGSKNLFTDNLNDLRHLLYRQSTFRKTSRFPALPPTSNAAGQHSLRTYHQVQSWLTNLLPPREWGWHEINGVLQPVPMTDPPAPPELTKLVA</sequence>
<dbReference type="Gene3D" id="3.40.50.1010">
    <property type="entry name" value="5'-nuclease"/>
    <property type="match status" value="1"/>
</dbReference>
<proteinExistence type="predicted"/>
<dbReference type="PANTHER" id="PTHR46704">
    <property type="entry name" value="CXC DOMAIN-CONTAINING PROTEIN-RELATED"/>
    <property type="match status" value="1"/>
</dbReference>
<reference evidence="1 2" key="1">
    <citation type="submission" date="2016-03" db="EMBL/GenBank/DDBJ databases">
        <title>Cyphomyrmex costatus WGS genome.</title>
        <authorList>
            <person name="Nygaard S."/>
            <person name="Hu H."/>
            <person name="Boomsma J."/>
            <person name="Zhang G."/>
        </authorList>
    </citation>
    <scope>NUCLEOTIDE SEQUENCE [LARGE SCALE GENOMIC DNA]</scope>
    <source>
        <strain evidence="1">MS0001</strain>
        <tissue evidence="1">Whole body</tissue>
    </source>
</reference>
<name>A0A151IPY5_9HYME</name>
<evidence type="ECO:0000313" key="2">
    <source>
        <dbReference type="Proteomes" id="UP000078542"/>
    </source>
</evidence>
<gene>
    <name evidence="1" type="ORF">ALC62_00800</name>
</gene>
<dbReference type="InterPro" id="IPR029060">
    <property type="entry name" value="PIN-like_dom_sf"/>
</dbReference>
<dbReference type="PANTHER" id="PTHR46704:SF1">
    <property type="entry name" value="TELOMERE LENGTH REGULATION PROTEIN TEL2 HOMOLOG"/>
    <property type="match status" value="1"/>
</dbReference>
<keyword evidence="2" id="KW-1185">Reference proteome</keyword>
<dbReference type="Proteomes" id="UP000078542">
    <property type="component" value="Unassembled WGS sequence"/>
</dbReference>
<dbReference type="EMBL" id="KQ976804">
    <property type="protein sequence ID" value="KYN08218.1"/>
    <property type="molecule type" value="Genomic_DNA"/>
</dbReference>
<dbReference type="AlphaFoldDB" id="A0A151IPY5"/>